<organism evidence="8 9">
    <name type="scientific">Albidovulum litorale</name>
    <dbReference type="NCBI Taxonomy" id="2984134"/>
    <lineage>
        <taxon>Bacteria</taxon>
        <taxon>Pseudomonadati</taxon>
        <taxon>Pseudomonadota</taxon>
        <taxon>Alphaproteobacteria</taxon>
        <taxon>Rhodobacterales</taxon>
        <taxon>Paracoccaceae</taxon>
        <taxon>Albidovulum</taxon>
    </lineage>
</organism>
<dbReference type="Proteomes" id="UP001652564">
    <property type="component" value="Unassembled WGS sequence"/>
</dbReference>
<dbReference type="InterPro" id="IPR016162">
    <property type="entry name" value="Ald_DH_N"/>
</dbReference>
<reference evidence="8 9" key="1">
    <citation type="submission" date="2022-10" db="EMBL/GenBank/DDBJ databases">
        <title>Defluviimonas sp. nov., isolated from ocean surface sediments.</title>
        <authorList>
            <person name="He W."/>
            <person name="Wang L."/>
            <person name="Zhang D.-F."/>
        </authorList>
    </citation>
    <scope>NUCLEOTIDE SEQUENCE [LARGE SCALE GENOMIC DNA]</scope>
    <source>
        <strain evidence="8 9">WL0050</strain>
    </source>
</reference>
<dbReference type="InterPro" id="IPR015590">
    <property type="entry name" value="Aldehyde_DH_dom"/>
</dbReference>
<proteinExistence type="inferred from homology"/>
<sequence>MDSDTVTGETRRLAAVLAAQREAAASEVVPDLASRRTDLARLKAAIRAHRNDFVAVAREDFGRRPAEDTLILDIGPVVQGINHMHRHLGAWMRPERVPVPHTLWPGRAHIHRQPLGVVGIMAPWNYPFGLSLLPLATALAAGNRAMLKPSELAPASSRLLADLLADTFEATQVAVVEGGVETGTVFAGLPFDHLFFTGSTEVGRKVMRAAAENLVPVTLELGGKSPVLLARDADFAKAARDIAFGKVANAGQTCIAPDYVLVHEDDTKDFIARLKPEMARAAKIAGRRGGPAGIISARHAERLASLQEEARIGGAVVIETGEEGNVTPTIIIGLRPQMRLTREEIFGPLLPVVTYATMEEAIARIGSGPRPLALYLYTANRDLKGRVLRDTLSGNVTLNGVMTHYAVESLPFGGVGASGIGAYHGRAGFEAMSHAKGVFEEPRRSLIPFGRPGGRFVKLFARYMMR</sequence>
<dbReference type="InterPro" id="IPR016160">
    <property type="entry name" value="Ald_DH_CS_CYS"/>
</dbReference>
<dbReference type="RefSeq" id="WP_263740159.1">
    <property type="nucleotide sequence ID" value="NZ_JAOWKZ010000003.1"/>
</dbReference>
<dbReference type="InterPro" id="IPR012394">
    <property type="entry name" value="Aldehyde_DH_NAD(P)"/>
</dbReference>
<keyword evidence="2 4" id="KW-0560">Oxidoreductase</keyword>
<dbReference type="InterPro" id="IPR016161">
    <property type="entry name" value="Ald_DH/histidinol_DH"/>
</dbReference>
<dbReference type="PROSITE" id="PS00687">
    <property type="entry name" value="ALDEHYDE_DEHYDR_GLU"/>
    <property type="match status" value="1"/>
</dbReference>
<dbReference type="EMBL" id="JAOWKZ010000003">
    <property type="protein sequence ID" value="MCV2872935.1"/>
    <property type="molecule type" value="Genomic_DNA"/>
</dbReference>
<evidence type="ECO:0000259" key="7">
    <source>
        <dbReference type="Pfam" id="PF00171"/>
    </source>
</evidence>
<dbReference type="Gene3D" id="3.40.605.10">
    <property type="entry name" value="Aldehyde Dehydrogenase, Chain A, domain 1"/>
    <property type="match status" value="1"/>
</dbReference>
<evidence type="ECO:0000256" key="3">
    <source>
        <dbReference type="ARBA" id="ARBA00023027"/>
    </source>
</evidence>
<keyword evidence="9" id="KW-1185">Reference proteome</keyword>
<dbReference type="InterPro" id="IPR029510">
    <property type="entry name" value="Ald_DH_CS_GLU"/>
</dbReference>
<evidence type="ECO:0000256" key="4">
    <source>
        <dbReference type="PIRNR" id="PIRNR036492"/>
    </source>
</evidence>
<feature type="domain" description="Aldehyde dehydrogenase" evidence="7">
    <location>
        <begin position="15"/>
        <end position="437"/>
    </location>
</feature>
<evidence type="ECO:0000256" key="1">
    <source>
        <dbReference type="ARBA" id="ARBA00009986"/>
    </source>
</evidence>
<feature type="active site" evidence="5">
    <location>
        <position position="220"/>
    </location>
</feature>
<comment type="caution">
    <text evidence="8">The sequence shown here is derived from an EMBL/GenBank/DDBJ whole genome shotgun (WGS) entry which is preliminary data.</text>
</comment>
<keyword evidence="3" id="KW-0520">NAD</keyword>
<protein>
    <recommendedName>
        <fullName evidence="4">Aldehyde dehydrogenase</fullName>
    </recommendedName>
</protein>
<accession>A0ABT2ZPP9</accession>
<evidence type="ECO:0000256" key="6">
    <source>
        <dbReference type="RuleBase" id="RU003345"/>
    </source>
</evidence>
<evidence type="ECO:0000256" key="5">
    <source>
        <dbReference type="PROSITE-ProRule" id="PRU10007"/>
    </source>
</evidence>
<dbReference type="Gene3D" id="3.40.309.10">
    <property type="entry name" value="Aldehyde Dehydrogenase, Chain A, domain 2"/>
    <property type="match status" value="1"/>
</dbReference>
<evidence type="ECO:0000313" key="8">
    <source>
        <dbReference type="EMBL" id="MCV2872935.1"/>
    </source>
</evidence>
<dbReference type="PANTHER" id="PTHR43570">
    <property type="entry name" value="ALDEHYDE DEHYDROGENASE"/>
    <property type="match status" value="1"/>
</dbReference>
<dbReference type="SUPFAM" id="SSF53720">
    <property type="entry name" value="ALDH-like"/>
    <property type="match status" value="1"/>
</dbReference>
<name>A0ABT2ZPP9_9RHOB</name>
<dbReference type="PANTHER" id="PTHR43570:SF20">
    <property type="entry name" value="ALDEHYDE DEHYDROGENASE ALDX-RELATED"/>
    <property type="match status" value="1"/>
</dbReference>
<dbReference type="InterPro" id="IPR016163">
    <property type="entry name" value="Ald_DH_C"/>
</dbReference>
<evidence type="ECO:0000256" key="2">
    <source>
        <dbReference type="ARBA" id="ARBA00023002"/>
    </source>
</evidence>
<dbReference type="Pfam" id="PF00171">
    <property type="entry name" value="Aldedh"/>
    <property type="match status" value="1"/>
</dbReference>
<dbReference type="PIRSF" id="PIRSF036492">
    <property type="entry name" value="ALDH"/>
    <property type="match status" value="1"/>
</dbReference>
<gene>
    <name evidence="8" type="ORF">OEZ71_11580</name>
</gene>
<evidence type="ECO:0000313" key="9">
    <source>
        <dbReference type="Proteomes" id="UP001652564"/>
    </source>
</evidence>
<dbReference type="PROSITE" id="PS00070">
    <property type="entry name" value="ALDEHYDE_DEHYDR_CYS"/>
    <property type="match status" value="1"/>
</dbReference>
<comment type="similarity">
    <text evidence="1 4 6">Belongs to the aldehyde dehydrogenase family.</text>
</comment>